<dbReference type="AlphaFoldDB" id="A0AAW1DRV6"/>
<keyword evidence="7" id="KW-0805">Transcription regulation</keyword>
<evidence type="ECO:0000256" key="1">
    <source>
        <dbReference type="ARBA" id="ARBA00004123"/>
    </source>
</evidence>
<comment type="subcellular location">
    <subcellularLocation>
        <location evidence="1">Nucleus</location>
    </subcellularLocation>
</comment>
<evidence type="ECO:0000256" key="11">
    <source>
        <dbReference type="PROSITE-ProRule" id="PRU00042"/>
    </source>
</evidence>
<keyword evidence="8" id="KW-0238">DNA-binding</keyword>
<feature type="domain" description="C2H2-type" evidence="12">
    <location>
        <begin position="448"/>
        <end position="476"/>
    </location>
</feature>
<evidence type="ECO:0000256" key="4">
    <source>
        <dbReference type="ARBA" id="ARBA00022737"/>
    </source>
</evidence>
<evidence type="ECO:0000256" key="5">
    <source>
        <dbReference type="ARBA" id="ARBA00022771"/>
    </source>
</evidence>
<dbReference type="InterPro" id="IPR013087">
    <property type="entry name" value="Znf_C2H2_type"/>
</dbReference>
<sequence>MVSESQDADSNCHKLNKDDANSVTIKTSDCNRENSLMIELVGQLKIGGNVQENWKRWYQKFTNYLIASEKYKKPDIVKTAILLHLIGDQGLDIYNSFKWNSNDDKNNFQIVVDKFNQCFNGKKNILYERCRFFKCRRQKGQSVDSYINELKRIAAHCEFDSQEENLIRDQLVLSIEDENLQEAIFTEDIVSLNKVVEYLKRCDGLKEQFNSMQQNIQITQVCRLIKEEVPESEVNSQVYTKNEELVLENDYIFDEFNDQNNADGSISAPNVATNSKKSKHMNRKTLTCYYCKFKTKERNELKRHMLNHNTGAGDGTNLIEDNGNNDLNCTLCDYKAISRHMLRIHMRIHITKKRPYACNICDFKFVSHNTLRKHMLKFHGNKGFNCSECSFVAKTKLSLEKHFNALHATSTINADEHNESDQSIKAKTKYKLSHKRTFNRKRVKDKPHKCNLCPYSASQRSTLRKHIMRLHTGERPYACDLCSYSTVTSYHLKRHVNNVHSNQYDPYEPFQTYDADEVSFGDPYITQFLNVHLTENVAQCEN</sequence>
<dbReference type="EMBL" id="JAPXFL010000002">
    <property type="protein sequence ID" value="KAK9511200.1"/>
    <property type="molecule type" value="Genomic_DNA"/>
</dbReference>
<evidence type="ECO:0000256" key="2">
    <source>
        <dbReference type="ARBA" id="ARBA00006991"/>
    </source>
</evidence>
<keyword evidence="9" id="KW-0804">Transcription</keyword>
<feature type="domain" description="C2H2-type" evidence="12">
    <location>
        <begin position="477"/>
        <end position="505"/>
    </location>
</feature>
<dbReference type="PANTHER" id="PTHR24392:SF60">
    <property type="entry name" value="C2H2-TYPE DOMAIN-CONTAINING PROTEIN"/>
    <property type="match status" value="1"/>
</dbReference>
<dbReference type="PROSITE" id="PS50157">
    <property type="entry name" value="ZINC_FINGER_C2H2_2"/>
    <property type="match status" value="4"/>
</dbReference>
<comment type="caution">
    <text evidence="13">The sequence shown here is derived from an EMBL/GenBank/DDBJ whole genome shotgun (WGS) entry which is preliminary data.</text>
</comment>
<keyword evidence="4" id="KW-0677">Repeat</keyword>
<dbReference type="GO" id="GO:0008270">
    <property type="term" value="F:zinc ion binding"/>
    <property type="evidence" value="ECO:0007669"/>
    <property type="project" value="UniProtKB-KW"/>
</dbReference>
<evidence type="ECO:0000256" key="7">
    <source>
        <dbReference type="ARBA" id="ARBA00023015"/>
    </source>
</evidence>
<evidence type="ECO:0000259" key="12">
    <source>
        <dbReference type="PROSITE" id="PS50157"/>
    </source>
</evidence>
<dbReference type="InterPro" id="IPR036236">
    <property type="entry name" value="Znf_C2H2_sf"/>
</dbReference>
<organism evidence="13 14">
    <name type="scientific">Rhynocoris fuscipes</name>
    <dbReference type="NCBI Taxonomy" id="488301"/>
    <lineage>
        <taxon>Eukaryota</taxon>
        <taxon>Metazoa</taxon>
        <taxon>Ecdysozoa</taxon>
        <taxon>Arthropoda</taxon>
        <taxon>Hexapoda</taxon>
        <taxon>Insecta</taxon>
        <taxon>Pterygota</taxon>
        <taxon>Neoptera</taxon>
        <taxon>Paraneoptera</taxon>
        <taxon>Hemiptera</taxon>
        <taxon>Heteroptera</taxon>
        <taxon>Panheteroptera</taxon>
        <taxon>Cimicomorpha</taxon>
        <taxon>Reduviidae</taxon>
        <taxon>Harpactorinae</taxon>
        <taxon>Harpactorini</taxon>
        <taxon>Rhynocoris</taxon>
    </lineage>
</organism>
<evidence type="ECO:0000313" key="14">
    <source>
        <dbReference type="Proteomes" id="UP001461498"/>
    </source>
</evidence>
<dbReference type="PROSITE" id="PS00028">
    <property type="entry name" value="ZINC_FINGER_C2H2_1"/>
    <property type="match status" value="1"/>
</dbReference>
<dbReference type="PANTHER" id="PTHR24392">
    <property type="entry name" value="ZINC FINGER PROTEIN"/>
    <property type="match status" value="1"/>
</dbReference>
<evidence type="ECO:0000313" key="13">
    <source>
        <dbReference type="EMBL" id="KAK9511200.1"/>
    </source>
</evidence>
<evidence type="ECO:0000256" key="3">
    <source>
        <dbReference type="ARBA" id="ARBA00022723"/>
    </source>
</evidence>
<evidence type="ECO:0000256" key="9">
    <source>
        <dbReference type="ARBA" id="ARBA00023163"/>
    </source>
</evidence>
<feature type="domain" description="C2H2-type" evidence="12">
    <location>
        <begin position="356"/>
        <end position="384"/>
    </location>
</feature>
<dbReference type="Gene3D" id="3.30.160.60">
    <property type="entry name" value="Classic Zinc Finger"/>
    <property type="match status" value="4"/>
</dbReference>
<proteinExistence type="inferred from homology"/>
<dbReference type="Proteomes" id="UP001461498">
    <property type="component" value="Unassembled WGS sequence"/>
</dbReference>
<dbReference type="Pfam" id="PF00096">
    <property type="entry name" value="zf-C2H2"/>
    <property type="match status" value="2"/>
</dbReference>
<comment type="similarity">
    <text evidence="2">Belongs to the krueppel C2H2-type zinc-finger protein family.</text>
</comment>
<evidence type="ECO:0000256" key="8">
    <source>
        <dbReference type="ARBA" id="ARBA00023125"/>
    </source>
</evidence>
<keyword evidence="6" id="KW-0862">Zinc</keyword>
<evidence type="ECO:0000256" key="6">
    <source>
        <dbReference type="ARBA" id="ARBA00022833"/>
    </source>
</evidence>
<dbReference type="GO" id="GO:0003690">
    <property type="term" value="F:double-stranded DNA binding"/>
    <property type="evidence" value="ECO:0007669"/>
    <property type="project" value="UniProtKB-ARBA"/>
</dbReference>
<feature type="domain" description="C2H2-type" evidence="12">
    <location>
        <begin position="327"/>
        <end position="354"/>
    </location>
</feature>
<accession>A0AAW1DRV6</accession>
<keyword evidence="5 11" id="KW-0863">Zinc-finger</keyword>
<dbReference type="SMART" id="SM00355">
    <property type="entry name" value="ZnF_C2H2"/>
    <property type="match status" value="6"/>
</dbReference>
<reference evidence="13 14" key="1">
    <citation type="submission" date="2022-12" db="EMBL/GenBank/DDBJ databases">
        <title>Chromosome-level genome assembly of true bugs.</title>
        <authorList>
            <person name="Ma L."/>
            <person name="Li H."/>
        </authorList>
    </citation>
    <scope>NUCLEOTIDE SEQUENCE [LARGE SCALE GENOMIC DNA]</scope>
    <source>
        <strain evidence="13">Lab_2022b</strain>
    </source>
</reference>
<dbReference type="FunFam" id="3.30.160.60:FF:000448">
    <property type="entry name" value="RE1-silencing transcription factor A"/>
    <property type="match status" value="1"/>
</dbReference>
<keyword evidence="10" id="KW-0539">Nucleus</keyword>
<gene>
    <name evidence="13" type="ORF">O3M35_005806</name>
</gene>
<dbReference type="GO" id="GO:0005634">
    <property type="term" value="C:nucleus"/>
    <property type="evidence" value="ECO:0007669"/>
    <property type="project" value="UniProtKB-SubCell"/>
</dbReference>
<evidence type="ECO:0000256" key="10">
    <source>
        <dbReference type="ARBA" id="ARBA00023242"/>
    </source>
</evidence>
<keyword evidence="3" id="KW-0479">Metal-binding</keyword>
<protein>
    <recommendedName>
        <fullName evidence="12">C2H2-type domain-containing protein</fullName>
    </recommendedName>
</protein>
<dbReference type="FunFam" id="3.30.160.60:FF:001370">
    <property type="entry name" value="Zinc finger protein"/>
    <property type="match status" value="1"/>
</dbReference>
<keyword evidence="14" id="KW-1185">Reference proteome</keyword>
<name>A0AAW1DRV6_9HEMI</name>
<dbReference type="SUPFAM" id="SSF57667">
    <property type="entry name" value="beta-beta-alpha zinc fingers"/>
    <property type="match status" value="3"/>
</dbReference>